<evidence type="ECO:0000259" key="1">
    <source>
        <dbReference type="PROSITE" id="PS50835"/>
    </source>
</evidence>
<protein>
    <recommendedName>
        <fullName evidence="1">Ig-like domain-containing protein</fullName>
    </recommendedName>
</protein>
<dbReference type="PROSITE" id="PS50835">
    <property type="entry name" value="IG_LIKE"/>
    <property type="match status" value="1"/>
</dbReference>
<dbReference type="InterPro" id="IPR007110">
    <property type="entry name" value="Ig-like_dom"/>
</dbReference>
<gene>
    <name evidence="2" type="ORF">CEXT_729001</name>
</gene>
<dbReference type="InterPro" id="IPR036179">
    <property type="entry name" value="Ig-like_dom_sf"/>
</dbReference>
<proteinExistence type="predicted"/>
<evidence type="ECO:0000313" key="3">
    <source>
        <dbReference type="Proteomes" id="UP001054945"/>
    </source>
</evidence>
<dbReference type="Gene3D" id="2.60.40.10">
    <property type="entry name" value="Immunoglobulins"/>
    <property type="match status" value="1"/>
</dbReference>
<evidence type="ECO:0000313" key="2">
    <source>
        <dbReference type="EMBL" id="GIY26986.1"/>
    </source>
</evidence>
<dbReference type="EMBL" id="BPLR01008754">
    <property type="protein sequence ID" value="GIY26986.1"/>
    <property type="molecule type" value="Genomic_DNA"/>
</dbReference>
<dbReference type="AlphaFoldDB" id="A0AAV4S1B9"/>
<comment type="caution">
    <text evidence="2">The sequence shown here is derived from an EMBL/GenBank/DDBJ whole genome shotgun (WGS) entry which is preliminary data.</text>
</comment>
<feature type="domain" description="Ig-like" evidence="1">
    <location>
        <begin position="11"/>
        <end position="79"/>
    </location>
</feature>
<organism evidence="2 3">
    <name type="scientific">Caerostris extrusa</name>
    <name type="common">Bark spider</name>
    <name type="synonym">Caerostris bankana</name>
    <dbReference type="NCBI Taxonomy" id="172846"/>
    <lineage>
        <taxon>Eukaryota</taxon>
        <taxon>Metazoa</taxon>
        <taxon>Ecdysozoa</taxon>
        <taxon>Arthropoda</taxon>
        <taxon>Chelicerata</taxon>
        <taxon>Arachnida</taxon>
        <taxon>Araneae</taxon>
        <taxon>Araneomorphae</taxon>
        <taxon>Entelegynae</taxon>
        <taxon>Araneoidea</taxon>
        <taxon>Araneidae</taxon>
        <taxon>Caerostris</taxon>
    </lineage>
</organism>
<name>A0AAV4S1B9_CAEEX</name>
<dbReference type="Proteomes" id="UP001054945">
    <property type="component" value="Unassembled WGS sequence"/>
</dbReference>
<sequence length="79" mass="9314">MFPTWVLVNNPKLKQLHFSNDIELGMRESVHCNVVYGEPPFEFLWFKDGQPVKGHSRYFCSKNGRIHFQYGHIESGCRQ</sequence>
<dbReference type="SUPFAM" id="SSF48726">
    <property type="entry name" value="Immunoglobulin"/>
    <property type="match status" value="1"/>
</dbReference>
<keyword evidence="3" id="KW-1185">Reference proteome</keyword>
<dbReference type="InterPro" id="IPR013783">
    <property type="entry name" value="Ig-like_fold"/>
</dbReference>
<accession>A0AAV4S1B9</accession>
<reference evidence="2 3" key="1">
    <citation type="submission" date="2021-06" db="EMBL/GenBank/DDBJ databases">
        <title>Caerostris extrusa draft genome.</title>
        <authorList>
            <person name="Kono N."/>
            <person name="Arakawa K."/>
        </authorList>
    </citation>
    <scope>NUCLEOTIDE SEQUENCE [LARGE SCALE GENOMIC DNA]</scope>
</reference>